<keyword evidence="2" id="KW-0288">FMN</keyword>
<dbReference type="NCBIfam" id="TIGR03860">
    <property type="entry name" value="FMN_nitrolo"/>
    <property type="match status" value="1"/>
</dbReference>
<dbReference type="InterPro" id="IPR011251">
    <property type="entry name" value="Luciferase-like_dom"/>
</dbReference>
<dbReference type="OMA" id="FIYPAGH"/>
<evidence type="ECO:0000313" key="9">
    <source>
        <dbReference type="Proteomes" id="UP000016922"/>
    </source>
</evidence>
<keyword evidence="4" id="KW-0503">Monooxygenase</keyword>
<dbReference type="PANTHER" id="PTHR30011">
    <property type="entry name" value="ALKANESULFONATE MONOOXYGENASE-RELATED"/>
    <property type="match status" value="1"/>
</dbReference>
<evidence type="ECO:0000313" key="8">
    <source>
        <dbReference type="EMBL" id="EPE24966.1"/>
    </source>
</evidence>
<dbReference type="eggNOG" id="ENOG502QSR6">
    <property type="taxonomic scope" value="Eukaryota"/>
</dbReference>
<accession>S3CYR0</accession>
<dbReference type="PIRSF" id="PIRSF000337">
    <property type="entry name" value="NTA_MOA"/>
    <property type="match status" value="1"/>
</dbReference>
<evidence type="ECO:0000256" key="6">
    <source>
        <dbReference type="SAM" id="MobiDB-lite"/>
    </source>
</evidence>
<dbReference type="InterPro" id="IPR016215">
    <property type="entry name" value="NTA_MOA"/>
</dbReference>
<proteinExistence type="inferred from homology"/>
<keyword evidence="9" id="KW-1185">Reference proteome</keyword>
<dbReference type="GeneID" id="19470588"/>
<evidence type="ECO:0000256" key="4">
    <source>
        <dbReference type="ARBA" id="ARBA00023033"/>
    </source>
</evidence>
<dbReference type="InterPro" id="IPR036661">
    <property type="entry name" value="Luciferase-like_sf"/>
</dbReference>
<protein>
    <submittedName>
        <fullName evidence="8">Bacterial luciferase-like protein</fullName>
    </submittedName>
</protein>
<feature type="compositionally biased region" description="Polar residues" evidence="6">
    <location>
        <begin position="478"/>
        <end position="487"/>
    </location>
</feature>
<dbReference type="GO" id="GO:0004497">
    <property type="term" value="F:monooxygenase activity"/>
    <property type="evidence" value="ECO:0007669"/>
    <property type="project" value="UniProtKB-KW"/>
</dbReference>
<evidence type="ECO:0000256" key="1">
    <source>
        <dbReference type="ARBA" id="ARBA00022630"/>
    </source>
</evidence>
<gene>
    <name evidence="8" type="ORF">GLAREA_11547</name>
</gene>
<dbReference type="Gene3D" id="3.20.20.30">
    <property type="entry name" value="Luciferase-like domain"/>
    <property type="match status" value="1"/>
</dbReference>
<comment type="similarity">
    <text evidence="5">Belongs to the NtaA/SnaA/DszA monooxygenase family.</text>
</comment>
<dbReference type="SUPFAM" id="SSF51679">
    <property type="entry name" value="Bacterial luciferase-like"/>
    <property type="match status" value="1"/>
</dbReference>
<organism evidence="8 9">
    <name type="scientific">Glarea lozoyensis (strain ATCC 20868 / MF5171)</name>
    <dbReference type="NCBI Taxonomy" id="1116229"/>
    <lineage>
        <taxon>Eukaryota</taxon>
        <taxon>Fungi</taxon>
        <taxon>Dikarya</taxon>
        <taxon>Ascomycota</taxon>
        <taxon>Pezizomycotina</taxon>
        <taxon>Leotiomycetes</taxon>
        <taxon>Helotiales</taxon>
        <taxon>Helotiaceae</taxon>
        <taxon>Glarea</taxon>
    </lineage>
</organism>
<keyword evidence="1" id="KW-0285">Flavoprotein</keyword>
<keyword evidence="3" id="KW-0560">Oxidoreductase</keyword>
<dbReference type="RefSeq" id="XP_008087881.1">
    <property type="nucleotide sequence ID" value="XM_008089690.1"/>
</dbReference>
<dbReference type="EMBL" id="KE145372">
    <property type="protein sequence ID" value="EPE24966.1"/>
    <property type="molecule type" value="Genomic_DNA"/>
</dbReference>
<feature type="compositionally biased region" description="Basic and acidic residues" evidence="6">
    <location>
        <begin position="458"/>
        <end position="472"/>
    </location>
</feature>
<evidence type="ECO:0000259" key="7">
    <source>
        <dbReference type="Pfam" id="PF00296"/>
    </source>
</evidence>
<dbReference type="Proteomes" id="UP000016922">
    <property type="component" value="Unassembled WGS sequence"/>
</dbReference>
<dbReference type="OrthoDB" id="5561043at2759"/>
<dbReference type="HOGENOM" id="CLU_022256_0_0_1"/>
<dbReference type="Pfam" id="PF00296">
    <property type="entry name" value="Bac_luciferase"/>
    <property type="match status" value="1"/>
</dbReference>
<reference evidence="8 9" key="1">
    <citation type="journal article" date="2013" name="BMC Genomics">
        <title>Genomics-driven discovery of the pneumocandin biosynthetic gene cluster in the fungus Glarea lozoyensis.</title>
        <authorList>
            <person name="Chen L."/>
            <person name="Yue Q."/>
            <person name="Zhang X."/>
            <person name="Xiang M."/>
            <person name="Wang C."/>
            <person name="Li S."/>
            <person name="Che Y."/>
            <person name="Ortiz-Lopez F.J."/>
            <person name="Bills G.F."/>
            <person name="Liu X."/>
            <person name="An Z."/>
        </authorList>
    </citation>
    <scope>NUCLEOTIDE SEQUENCE [LARGE SCALE GENOMIC DNA]</scope>
    <source>
        <strain evidence="9">ATCC 20868 / MF5171</strain>
    </source>
</reference>
<evidence type="ECO:0000256" key="2">
    <source>
        <dbReference type="ARBA" id="ARBA00022643"/>
    </source>
</evidence>
<dbReference type="AlphaFoldDB" id="S3CYR0"/>
<evidence type="ECO:0000256" key="3">
    <source>
        <dbReference type="ARBA" id="ARBA00023002"/>
    </source>
</evidence>
<feature type="region of interest" description="Disordered" evidence="6">
    <location>
        <begin position="441"/>
        <end position="487"/>
    </location>
</feature>
<dbReference type="GO" id="GO:0016705">
    <property type="term" value="F:oxidoreductase activity, acting on paired donors, with incorporation or reduction of molecular oxygen"/>
    <property type="evidence" value="ECO:0007669"/>
    <property type="project" value="InterPro"/>
</dbReference>
<evidence type="ECO:0000256" key="5">
    <source>
        <dbReference type="ARBA" id="ARBA00033748"/>
    </source>
</evidence>
<sequence length="487" mass="53671">MATPPKKMMQLNFFDAACTGSHTAIGQWKDPEDIGRKKDRLNYWLWLAKLAEKGKITSIFIADSYAGHNIYGGSADASYRGGSHIGKLDPLMTISAMAAVTNSVSFGITASTSYIPPYILARTYSSLDHLTNGRVGWNIVTSHSNSAAQAMGQDQVMPHDERYLAAEEYMDIVYQLWEKSWEDGAQVWQEEPEMAYDPSKIHKVEYDGKYHKMHAFHQTHPSPQRTPVLFQAGSSKSGIEFGGKHAEAIFCANPTIESTKKYTTAVRAKAAAEGRDPSSIKFFLGIMPILGRTQEEAEAKLATAKARLSINGGLARFCGFTNVDLSAYEVDEEFDFAGKHHDNSIQGVIDNIKLIGTEKVFTPRVVAEMFALGGSGPRPVGTAETVADFFEKWWREGDIDGFNLNYVTSPGSFEDIVELLIPELQKRGIYWTDYAAPGGTARENLQAAPGQPFLPESHPGRKIELNAKKSQMEEPLTNGHQGENSGT</sequence>
<dbReference type="PANTHER" id="PTHR30011:SF16">
    <property type="entry name" value="C2H2 FINGER DOMAIN TRANSCRIPTION FACTOR (EUROFUNG)-RELATED"/>
    <property type="match status" value="1"/>
</dbReference>
<dbReference type="InterPro" id="IPR051260">
    <property type="entry name" value="Diverse_substr_monoxygenases"/>
</dbReference>
<dbReference type="KEGG" id="glz:GLAREA_11547"/>
<feature type="domain" description="Luciferase-like" evidence="7">
    <location>
        <begin position="33"/>
        <end position="389"/>
    </location>
</feature>
<name>S3CYR0_GLAL2</name>